<dbReference type="AlphaFoldDB" id="A0A7J6LZG6"/>
<name>A0A7J6LZG6_PEROL</name>
<reference evidence="1 2" key="1">
    <citation type="submission" date="2020-04" db="EMBL/GenBank/DDBJ databases">
        <title>Perkinsus olseni comparative genomics.</title>
        <authorList>
            <person name="Bogema D.R."/>
        </authorList>
    </citation>
    <scope>NUCLEOTIDE SEQUENCE [LARGE SCALE GENOMIC DNA]</scope>
    <source>
        <strain evidence="1">ATCC PRA-179</strain>
    </source>
</reference>
<evidence type="ECO:0000313" key="2">
    <source>
        <dbReference type="Proteomes" id="UP000570595"/>
    </source>
</evidence>
<comment type="caution">
    <text evidence="1">The sequence shown here is derived from an EMBL/GenBank/DDBJ whole genome shotgun (WGS) entry which is preliminary data.</text>
</comment>
<proteinExistence type="predicted"/>
<accession>A0A7J6LZG6</accession>
<protein>
    <submittedName>
        <fullName evidence="1">Uncharacterized protein</fullName>
    </submittedName>
</protein>
<gene>
    <name evidence="1" type="ORF">FOZ61_000886</name>
</gene>
<organism evidence="1 2">
    <name type="scientific">Perkinsus olseni</name>
    <name type="common">Perkinsus atlanticus</name>
    <dbReference type="NCBI Taxonomy" id="32597"/>
    <lineage>
        <taxon>Eukaryota</taxon>
        <taxon>Sar</taxon>
        <taxon>Alveolata</taxon>
        <taxon>Perkinsozoa</taxon>
        <taxon>Perkinsea</taxon>
        <taxon>Perkinsida</taxon>
        <taxon>Perkinsidae</taxon>
        <taxon>Perkinsus</taxon>
    </lineage>
</organism>
<dbReference type="EMBL" id="JABAHT010000119">
    <property type="protein sequence ID" value="KAF4664340.1"/>
    <property type="molecule type" value="Genomic_DNA"/>
</dbReference>
<dbReference type="Proteomes" id="UP000570595">
    <property type="component" value="Unassembled WGS sequence"/>
</dbReference>
<evidence type="ECO:0000313" key="1">
    <source>
        <dbReference type="EMBL" id="KAF4664340.1"/>
    </source>
</evidence>
<sequence length="210" mass="22797">MNGACPVVIGELGRVWGFEFSSFPNATLKEATGLKAELLMNQRLRVTPLVSFSDMLAIILVVLCNHVYGIVDDDKGIPWATLTLSSPSGAFCTTYSGVEIALNFSLFHFDASVRHKGKIGRAYNVPFEVVHLRPGLRGLLVKEDKYKGALRTAIINANAGFLDLLFTEDWCEPIHYIPLASESEVHIRTNSPGVPGTTGTGAHLAKSACH</sequence>